<dbReference type="EMBL" id="JBEWLZ010000002">
    <property type="protein sequence ID" value="MET1489237.1"/>
    <property type="molecule type" value="Genomic_DNA"/>
</dbReference>
<dbReference type="EC" id="2.1.1.107" evidence="3"/>
<dbReference type="PANTHER" id="PTHR38043:SF1">
    <property type="entry name" value="PROTEIN HEMX"/>
    <property type="match status" value="1"/>
</dbReference>
<keyword evidence="4" id="KW-1185">Reference proteome</keyword>
<evidence type="ECO:0000256" key="1">
    <source>
        <dbReference type="SAM" id="Coils"/>
    </source>
</evidence>
<reference evidence="3 4" key="1">
    <citation type="submission" date="2024-07" db="EMBL/GenBank/DDBJ databases">
        <title>Uliginosibacterium paludis KCTC:42655.</title>
        <authorList>
            <person name="Kim M.K."/>
        </authorList>
    </citation>
    <scope>NUCLEOTIDE SEQUENCE [LARGE SCALE GENOMIC DNA]</scope>
    <source>
        <strain evidence="3 4">KCTC 42655</strain>
    </source>
</reference>
<dbReference type="GO" id="GO:0004851">
    <property type="term" value="F:uroporphyrin-III C-methyltransferase activity"/>
    <property type="evidence" value="ECO:0007669"/>
    <property type="project" value="UniProtKB-EC"/>
</dbReference>
<gene>
    <name evidence="3" type="ORF">ABVT11_05330</name>
</gene>
<keyword evidence="3" id="KW-0808">Transferase</keyword>
<organism evidence="3 4">
    <name type="scientific">Uliginosibacterium paludis</name>
    <dbReference type="NCBI Taxonomy" id="1615952"/>
    <lineage>
        <taxon>Bacteria</taxon>
        <taxon>Pseudomonadati</taxon>
        <taxon>Pseudomonadota</taxon>
        <taxon>Betaproteobacteria</taxon>
        <taxon>Rhodocyclales</taxon>
        <taxon>Zoogloeaceae</taxon>
        <taxon>Uliginosibacterium</taxon>
    </lineage>
</organism>
<keyword evidence="2" id="KW-0812">Transmembrane</keyword>
<keyword evidence="1" id="KW-0175">Coiled coil</keyword>
<keyword evidence="2" id="KW-1133">Transmembrane helix</keyword>
<keyword evidence="2" id="KW-0472">Membrane</keyword>
<dbReference type="PANTHER" id="PTHR38043">
    <property type="entry name" value="PROTEIN HEMX"/>
    <property type="match status" value="1"/>
</dbReference>
<protein>
    <submittedName>
        <fullName evidence="3">Uroporphyrinogen-III C-methyltransferase</fullName>
        <ecNumber evidence="3">2.1.1.107</ecNumber>
    </submittedName>
</protein>
<dbReference type="RefSeq" id="WP_345924444.1">
    <property type="nucleotide sequence ID" value="NZ_JBDIVF010000001.1"/>
</dbReference>
<dbReference type="GO" id="GO:0032259">
    <property type="term" value="P:methylation"/>
    <property type="evidence" value="ECO:0007669"/>
    <property type="project" value="UniProtKB-KW"/>
</dbReference>
<dbReference type="Pfam" id="PF04375">
    <property type="entry name" value="HemX"/>
    <property type="match status" value="1"/>
</dbReference>
<keyword evidence="3" id="KW-0489">Methyltransferase</keyword>
<evidence type="ECO:0000313" key="3">
    <source>
        <dbReference type="EMBL" id="MET1489237.1"/>
    </source>
</evidence>
<accession>A0ABV2CN64</accession>
<sequence>MENDKQALTPLPEVQYRTGPRWNRIFTTAALALLAVVAWQAYDSRQDIAALRSEFDHRVADSDKAALEAGALAAQRQASIEALQARMATLETQLHEAQTQFASIDNLHAEFARARDERMVNEIGQSIEIASQQLLLAGNVSAALTALQSADSRLALLDATRYLPVRKLLARDIERIKTLPLADVPRMALQLESLIGRVDTLPLGFERTLPAPARAAASSSVASKKKAVSAAAASQSAASAPADAPLPSPGVLARLVDDLWHEFRSLVRIERLDQPDPALLAPEQASYLRSNLRLRLLSARIALLQRENRMFADDVLQARTWVQRYFDPAAPMVRSTLDELDAMSRIRLDADLPNFDEAQAALRNVKPVVKR</sequence>
<feature type="transmembrane region" description="Helical" evidence="2">
    <location>
        <begin position="25"/>
        <end position="42"/>
    </location>
</feature>
<comment type="caution">
    <text evidence="3">The sequence shown here is derived from an EMBL/GenBank/DDBJ whole genome shotgun (WGS) entry which is preliminary data.</text>
</comment>
<evidence type="ECO:0000256" key="2">
    <source>
        <dbReference type="SAM" id="Phobius"/>
    </source>
</evidence>
<dbReference type="Proteomes" id="UP001548590">
    <property type="component" value="Unassembled WGS sequence"/>
</dbReference>
<dbReference type="InterPro" id="IPR007470">
    <property type="entry name" value="HemX"/>
</dbReference>
<evidence type="ECO:0000313" key="4">
    <source>
        <dbReference type="Proteomes" id="UP001548590"/>
    </source>
</evidence>
<feature type="coiled-coil region" evidence="1">
    <location>
        <begin position="73"/>
        <end position="100"/>
    </location>
</feature>
<proteinExistence type="predicted"/>
<name>A0ABV2CN64_9RHOO</name>